<evidence type="ECO:0000313" key="7">
    <source>
        <dbReference type="Proteomes" id="UP001283361"/>
    </source>
</evidence>
<evidence type="ECO:0000256" key="1">
    <source>
        <dbReference type="ARBA" id="ARBA00006198"/>
    </source>
</evidence>
<sequence length="345" mass="37248">MSESSFVYFGGIEGGASNTKFVLVRSDGVVLSSSEGKGTNPYMIGLEGCLKRIEALVKEALKNAGLPTNTVLEGLGMSLSGGDEKYMQEQILEMIKLQYASLSQHTFIGSDTKSALATALPEGGVVLIAGTGSNCELINSDGTMARCGGWGHMIGDEASACWISLRAVKTFFDHEDGLVKSKHSIEAVKQTIFNFFKITNRGDMLDHLYKNFDKSKFSELCKELAKVGLEQQDPLCCQIFQEAGHMLGQHLCAIADKIGSDLKTRDGGLPVVCVGSVFKSWKLLERGFIECMRSQVSDTSIHELTLLSLTKDASIGAAVLGARAANRLIPLDYASNANVFYTAKF</sequence>
<dbReference type="PANTHER" id="PTHR12862">
    <property type="entry name" value="BADF TYPE ATPASE DOMAIN-CONTAINING PROTEIN"/>
    <property type="match status" value="1"/>
</dbReference>
<evidence type="ECO:0000256" key="3">
    <source>
        <dbReference type="ARBA" id="ARBA00014974"/>
    </source>
</evidence>
<protein>
    <recommendedName>
        <fullName evidence="3">N-acetyl-D-glucosamine kinase</fullName>
        <ecNumber evidence="2">2.7.1.59</ecNumber>
    </recommendedName>
    <alternativeName>
        <fullName evidence="4">GlcNAc kinase</fullName>
    </alternativeName>
</protein>
<dbReference type="AlphaFoldDB" id="A0AAE1D532"/>
<dbReference type="GO" id="GO:0045127">
    <property type="term" value="F:N-acetylglucosamine kinase activity"/>
    <property type="evidence" value="ECO:0007669"/>
    <property type="project" value="UniProtKB-EC"/>
</dbReference>
<name>A0AAE1D532_9GAST</name>
<dbReference type="SUPFAM" id="SSF53067">
    <property type="entry name" value="Actin-like ATPase domain"/>
    <property type="match status" value="2"/>
</dbReference>
<evidence type="ECO:0000259" key="5">
    <source>
        <dbReference type="Pfam" id="PF01869"/>
    </source>
</evidence>
<comment type="caution">
    <text evidence="6">The sequence shown here is derived from an EMBL/GenBank/DDBJ whole genome shotgun (WGS) entry which is preliminary data.</text>
</comment>
<dbReference type="InterPro" id="IPR043129">
    <property type="entry name" value="ATPase_NBD"/>
</dbReference>
<dbReference type="CDD" id="cd24078">
    <property type="entry name" value="ASKHA_NBD_NAGK_meta"/>
    <property type="match status" value="1"/>
</dbReference>
<feature type="domain" description="ATPase BadF/BadG/BcrA/BcrD type" evidence="5">
    <location>
        <begin position="11"/>
        <end position="304"/>
    </location>
</feature>
<dbReference type="InterPro" id="IPR002731">
    <property type="entry name" value="ATPase_BadF"/>
</dbReference>
<dbReference type="Proteomes" id="UP001283361">
    <property type="component" value="Unassembled WGS sequence"/>
</dbReference>
<dbReference type="InterPro" id="IPR039758">
    <property type="entry name" value="NAGK-like"/>
</dbReference>
<dbReference type="EMBL" id="JAWDGP010005352">
    <property type="protein sequence ID" value="KAK3757681.1"/>
    <property type="molecule type" value="Genomic_DNA"/>
</dbReference>
<gene>
    <name evidence="6" type="ORF">RRG08_000190</name>
</gene>
<reference evidence="6" key="1">
    <citation type="journal article" date="2023" name="G3 (Bethesda)">
        <title>A reference genome for the long-term kleptoplast-retaining sea slug Elysia crispata morphotype clarki.</title>
        <authorList>
            <person name="Eastman K.E."/>
            <person name="Pendleton A.L."/>
            <person name="Shaikh M.A."/>
            <person name="Suttiyut T."/>
            <person name="Ogas R."/>
            <person name="Tomko P."/>
            <person name="Gavelis G."/>
            <person name="Widhalm J.R."/>
            <person name="Wisecaver J.H."/>
        </authorList>
    </citation>
    <scope>NUCLEOTIDE SEQUENCE</scope>
    <source>
        <strain evidence="6">ECLA1</strain>
    </source>
</reference>
<dbReference type="Gene3D" id="3.30.420.40">
    <property type="match status" value="1"/>
</dbReference>
<evidence type="ECO:0000256" key="4">
    <source>
        <dbReference type="ARBA" id="ARBA00031123"/>
    </source>
</evidence>
<organism evidence="6 7">
    <name type="scientific">Elysia crispata</name>
    <name type="common">lettuce slug</name>
    <dbReference type="NCBI Taxonomy" id="231223"/>
    <lineage>
        <taxon>Eukaryota</taxon>
        <taxon>Metazoa</taxon>
        <taxon>Spiralia</taxon>
        <taxon>Lophotrochozoa</taxon>
        <taxon>Mollusca</taxon>
        <taxon>Gastropoda</taxon>
        <taxon>Heterobranchia</taxon>
        <taxon>Euthyneura</taxon>
        <taxon>Panpulmonata</taxon>
        <taxon>Sacoglossa</taxon>
        <taxon>Placobranchoidea</taxon>
        <taxon>Plakobranchidae</taxon>
        <taxon>Elysia</taxon>
    </lineage>
</organism>
<accession>A0AAE1D532</accession>
<evidence type="ECO:0000313" key="6">
    <source>
        <dbReference type="EMBL" id="KAK3757681.1"/>
    </source>
</evidence>
<dbReference type="EC" id="2.7.1.59" evidence="2"/>
<dbReference type="Pfam" id="PF01869">
    <property type="entry name" value="BcrAD_BadFG"/>
    <property type="match status" value="1"/>
</dbReference>
<dbReference type="PANTHER" id="PTHR12862:SF0">
    <property type="entry name" value="N-ACETYL-D-GLUCOSAMINE KINASE"/>
    <property type="match status" value="1"/>
</dbReference>
<keyword evidence="7" id="KW-1185">Reference proteome</keyword>
<evidence type="ECO:0000256" key="2">
    <source>
        <dbReference type="ARBA" id="ARBA00012122"/>
    </source>
</evidence>
<comment type="similarity">
    <text evidence="1">Belongs to the eukaryotic-type N-acetylglucosamine kinase family.</text>
</comment>
<proteinExistence type="inferred from homology"/>